<gene>
    <name evidence="2" type="ORF">PSON_ATCC_30995.1.T0050561</name>
</gene>
<evidence type="ECO:0000256" key="1">
    <source>
        <dbReference type="SAM" id="Phobius"/>
    </source>
</evidence>
<reference evidence="2" key="1">
    <citation type="submission" date="2021-01" db="EMBL/GenBank/DDBJ databases">
        <authorList>
            <consortium name="Genoscope - CEA"/>
            <person name="William W."/>
        </authorList>
    </citation>
    <scope>NUCLEOTIDE SEQUENCE</scope>
</reference>
<protein>
    <recommendedName>
        <fullName evidence="4">Transmembrane protein</fullName>
    </recommendedName>
</protein>
<name>A0A8S1K7G3_9CILI</name>
<comment type="caution">
    <text evidence="2">The sequence shown here is derived from an EMBL/GenBank/DDBJ whole genome shotgun (WGS) entry which is preliminary data.</text>
</comment>
<keyword evidence="1" id="KW-0472">Membrane</keyword>
<evidence type="ECO:0000313" key="3">
    <source>
        <dbReference type="Proteomes" id="UP000692954"/>
    </source>
</evidence>
<dbReference type="EMBL" id="CAJJDN010000005">
    <property type="protein sequence ID" value="CAD8051410.1"/>
    <property type="molecule type" value="Genomic_DNA"/>
</dbReference>
<evidence type="ECO:0008006" key="4">
    <source>
        <dbReference type="Google" id="ProtNLM"/>
    </source>
</evidence>
<dbReference type="AlphaFoldDB" id="A0A8S1K7G3"/>
<dbReference type="Proteomes" id="UP000692954">
    <property type="component" value="Unassembled WGS sequence"/>
</dbReference>
<organism evidence="2 3">
    <name type="scientific">Paramecium sonneborni</name>
    <dbReference type="NCBI Taxonomy" id="65129"/>
    <lineage>
        <taxon>Eukaryota</taxon>
        <taxon>Sar</taxon>
        <taxon>Alveolata</taxon>
        <taxon>Ciliophora</taxon>
        <taxon>Intramacronucleata</taxon>
        <taxon>Oligohymenophorea</taxon>
        <taxon>Peniculida</taxon>
        <taxon>Parameciidae</taxon>
        <taxon>Paramecium</taxon>
    </lineage>
</organism>
<evidence type="ECO:0000313" key="2">
    <source>
        <dbReference type="EMBL" id="CAD8051410.1"/>
    </source>
</evidence>
<sequence>MFRKRRNDPLNQVAKILIIDYFLIILLNLNVRLYQIKNNQKDSSLISKSGQKNTLRASCCILDCHFQGSEQENYQKKALDLNFKQVFNANNQANQNIIEYFTGKVDIRIIQIQISSHLYIRINKSKIRMILNRQPLNDKEFNLKVFDEILRFEKSITTRNRFFRVQDRILNDNLKTAQKNFWVNMLEWQVMKIQDVNKAKQLSSTKLSYSVLNEFIKSQEKTMNEEKIVQEMFNQFQIKDNIQYQTLFLNLDPNGLKFTNKVVEINRSGIIVFNIGIVKIKYSNKLEKSGCCIFKRLEIIIKSLKKKKLKT</sequence>
<dbReference type="OrthoDB" id="286071at2759"/>
<keyword evidence="3" id="KW-1185">Reference proteome</keyword>
<accession>A0A8S1K7G3</accession>
<proteinExistence type="predicted"/>
<keyword evidence="1" id="KW-0812">Transmembrane</keyword>
<feature type="transmembrane region" description="Helical" evidence="1">
    <location>
        <begin position="12"/>
        <end position="31"/>
    </location>
</feature>
<keyword evidence="1" id="KW-1133">Transmembrane helix</keyword>